<dbReference type="OrthoDB" id="309640at2759"/>
<gene>
    <name evidence="2" type="ORF">ALECFALPRED_006574</name>
</gene>
<evidence type="ECO:0000313" key="2">
    <source>
        <dbReference type="EMBL" id="CAF9935852.1"/>
    </source>
</evidence>
<reference evidence="2" key="1">
    <citation type="submission" date="2021-03" db="EMBL/GenBank/DDBJ databases">
        <authorList>
            <person name="Tagirdzhanova G."/>
        </authorList>
    </citation>
    <scope>NUCLEOTIDE SEQUENCE</scope>
</reference>
<sequence length="523" mass="58763">MATRTSARTSTIISSQRTRQKSQEDPKPFNKRPAKSYHVHATPAKVRKLSVSDTANRGVSVEIPAKSLASALKRRQESIALSKATPGDVVPDKTGLGKVRFIGQEPTQGSRYSPKEPPQGDSQILGDTVQVVVRIPRLTDGNGDKRSPRRKIEIVPEDDETDMATTQIEQPPKLVPNPDADFQPRYLEIKSLAWTWVKNYFSDITPEAKRSLNLLHLAHTCPQLMEYANWISCCGQKRTWEDVFNEQRAQLVYGILGKMLEVHVFGHEMFGADKEQLSELRELDMELVNRDGFYRQRCRAHKILAFLPHPNTSPPNFHHSLTALHASFIGLLSPLLPDSPPPELQPQLLTILLKAATLSISMRREPKVIYHWETHPAVGSLFESKSMHILNETEHREEDDWRRNTDLEVVTMAGWPSCVAYRPNADDGKKDDGQKKRLKKKGKGAKLGINRIGRAEVCVTFGSAVKPLSIEPENWLGKRLRVEMTEREEMNKAKDTNAAVAKRAAGLGVAILAMLGLQYVVSY</sequence>
<feature type="compositionally biased region" description="Low complexity" evidence="1">
    <location>
        <begin position="1"/>
        <end position="17"/>
    </location>
</feature>
<feature type="region of interest" description="Disordered" evidence="1">
    <location>
        <begin position="1"/>
        <end position="55"/>
    </location>
</feature>
<feature type="region of interest" description="Disordered" evidence="1">
    <location>
        <begin position="103"/>
        <end position="123"/>
    </location>
</feature>
<comment type="caution">
    <text evidence="2">The sequence shown here is derived from an EMBL/GenBank/DDBJ whole genome shotgun (WGS) entry which is preliminary data.</text>
</comment>
<evidence type="ECO:0000313" key="3">
    <source>
        <dbReference type="Proteomes" id="UP000664203"/>
    </source>
</evidence>
<protein>
    <submittedName>
        <fullName evidence="2">Uncharacterized protein</fullName>
    </submittedName>
</protein>
<name>A0A8H3G785_9LECA</name>
<dbReference type="AlphaFoldDB" id="A0A8H3G785"/>
<keyword evidence="3" id="KW-1185">Reference proteome</keyword>
<dbReference type="Proteomes" id="UP000664203">
    <property type="component" value="Unassembled WGS sequence"/>
</dbReference>
<evidence type="ECO:0000256" key="1">
    <source>
        <dbReference type="SAM" id="MobiDB-lite"/>
    </source>
</evidence>
<feature type="compositionally biased region" description="Basic residues" evidence="1">
    <location>
        <begin position="29"/>
        <end position="38"/>
    </location>
</feature>
<organism evidence="2 3">
    <name type="scientific">Alectoria fallacina</name>
    <dbReference type="NCBI Taxonomy" id="1903189"/>
    <lineage>
        <taxon>Eukaryota</taxon>
        <taxon>Fungi</taxon>
        <taxon>Dikarya</taxon>
        <taxon>Ascomycota</taxon>
        <taxon>Pezizomycotina</taxon>
        <taxon>Lecanoromycetes</taxon>
        <taxon>OSLEUM clade</taxon>
        <taxon>Lecanoromycetidae</taxon>
        <taxon>Lecanorales</taxon>
        <taxon>Lecanorineae</taxon>
        <taxon>Parmeliaceae</taxon>
        <taxon>Alectoria</taxon>
    </lineage>
</organism>
<dbReference type="EMBL" id="CAJPDR010000419">
    <property type="protein sequence ID" value="CAF9935852.1"/>
    <property type="molecule type" value="Genomic_DNA"/>
</dbReference>
<proteinExistence type="predicted"/>
<accession>A0A8H3G785</accession>